<dbReference type="InterPro" id="IPR027417">
    <property type="entry name" value="P-loop_NTPase"/>
</dbReference>
<evidence type="ECO:0000259" key="3">
    <source>
        <dbReference type="Pfam" id="PF21530"/>
    </source>
</evidence>
<dbReference type="EC" id="5.6.2.3" evidence="1"/>
<proteinExistence type="inferred from homology"/>
<organism evidence="4 5">
    <name type="scientific">Lactuca sativa</name>
    <name type="common">Garden lettuce</name>
    <dbReference type="NCBI Taxonomy" id="4236"/>
    <lineage>
        <taxon>Eukaryota</taxon>
        <taxon>Viridiplantae</taxon>
        <taxon>Streptophyta</taxon>
        <taxon>Embryophyta</taxon>
        <taxon>Tracheophyta</taxon>
        <taxon>Spermatophyta</taxon>
        <taxon>Magnoliopsida</taxon>
        <taxon>eudicotyledons</taxon>
        <taxon>Gunneridae</taxon>
        <taxon>Pentapetalae</taxon>
        <taxon>asterids</taxon>
        <taxon>campanulids</taxon>
        <taxon>Asterales</taxon>
        <taxon>Asteraceae</taxon>
        <taxon>Cichorioideae</taxon>
        <taxon>Cichorieae</taxon>
        <taxon>Lactucinae</taxon>
        <taxon>Lactuca</taxon>
    </lineage>
</organism>
<accession>A0A9R1XA86</accession>
<dbReference type="GO" id="GO:0000723">
    <property type="term" value="P:telomere maintenance"/>
    <property type="evidence" value="ECO:0007669"/>
    <property type="project" value="InterPro"/>
</dbReference>
<evidence type="ECO:0000259" key="2">
    <source>
        <dbReference type="Pfam" id="PF05970"/>
    </source>
</evidence>
<dbReference type="GO" id="GO:0005524">
    <property type="term" value="F:ATP binding"/>
    <property type="evidence" value="ECO:0007669"/>
    <property type="project" value="UniProtKB-KW"/>
</dbReference>
<dbReference type="InterPro" id="IPR010285">
    <property type="entry name" value="DNA_helicase_pif1-like_DEAD"/>
</dbReference>
<comment type="catalytic activity">
    <reaction evidence="1">
        <text>ATP + H2O = ADP + phosphate + H(+)</text>
        <dbReference type="Rhea" id="RHEA:13065"/>
        <dbReference type="ChEBI" id="CHEBI:15377"/>
        <dbReference type="ChEBI" id="CHEBI:15378"/>
        <dbReference type="ChEBI" id="CHEBI:30616"/>
        <dbReference type="ChEBI" id="CHEBI:43474"/>
        <dbReference type="ChEBI" id="CHEBI:456216"/>
        <dbReference type="EC" id="5.6.2.3"/>
    </reaction>
</comment>
<dbReference type="PANTHER" id="PTHR10492:SF96">
    <property type="entry name" value="ATP-DEPENDENT DNA HELICASE"/>
    <property type="match status" value="1"/>
</dbReference>
<name>A0A9R1XA86_LACSA</name>
<keyword evidence="1" id="KW-0234">DNA repair</keyword>
<evidence type="ECO:0000313" key="4">
    <source>
        <dbReference type="EMBL" id="KAJ0204819.1"/>
    </source>
</evidence>
<dbReference type="GO" id="GO:0043139">
    <property type="term" value="F:5'-3' DNA helicase activity"/>
    <property type="evidence" value="ECO:0007669"/>
    <property type="project" value="UniProtKB-EC"/>
</dbReference>
<comment type="similarity">
    <text evidence="1">Belongs to the helicase family.</text>
</comment>
<keyword evidence="1" id="KW-0378">Hydrolase</keyword>
<feature type="domain" description="DNA helicase Pif1-like DEAD-box helicase" evidence="2">
    <location>
        <begin position="590"/>
        <end position="714"/>
    </location>
</feature>
<dbReference type="GO" id="GO:0016787">
    <property type="term" value="F:hydrolase activity"/>
    <property type="evidence" value="ECO:0007669"/>
    <property type="project" value="UniProtKB-KW"/>
</dbReference>
<dbReference type="GO" id="GO:0006310">
    <property type="term" value="P:DNA recombination"/>
    <property type="evidence" value="ECO:0007669"/>
    <property type="project" value="UniProtKB-KW"/>
</dbReference>
<keyword evidence="1" id="KW-0227">DNA damage</keyword>
<keyword evidence="1" id="KW-0233">DNA recombination</keyword>
<dbReference type="Gene3D" id="3.40.50.300">
    <property type="entry name" value="P-loop containing nucleotide triphosphate hydrolases"/>
    <property type="match status" value="1"/>
</dbReference>
<evidence type="ECO:0000313" key="5">
    <source>
        <dbReference type="Proteomes" id="UP000235145"/>
    </source>
</evidence>
<dbReference type="EMBL" id="NBSK02000005">
    <property type="protein sequence ID" value="KAJ0204819.1"/>
    <property type="molecule type" value="Genomic_DNA"/>
</dbReference>
<dbReference type="AlphaFoldDB" id="A0A9R1XA86"/>
<comment type="cofactor">
    <cofactor evidence="1">
        <name>Mg(2+)</name>
        <dbReference type="ChEBI" id="CHEBI:18420"/>
    </cofactor>
</comment>
<dbReference type="PANTHER" id="PTHR10492">
    <property type="match status" value="1"/>
</dbReference>
<evidence type="ECO:0000256" key="1">
    <source>
        <dbReference type="RuleBase" id="RU363044"/>
    </source>
</evidence>
<feature type="domain" description="DNA helicase Pif1-like 2B" evidence="3">
    <location>
        <begin position="815"/>
        <end position="860"/>
    </location>
</feature>
<reference evidence="4 5" key="1">
    <citation type="journal article" date="2017" name="Nat. Commun.">
        <title>Genome assembly with in vitro proximity ligation data and whole-genome triplication in lettuce.</title>
        <authorList>
            <person name="Reyes-Chin-Wo S."/>
            <person name="Wang Z."/>
            <person name="Yang X."/>
            <person name="Kozik A."/>
            <person name="Arikit S."/>
            <person name="Song C."/>
            <person name="Xia L."/>
            <person name="Froenicke L."/>
            <person name="Lavelle D.O."/>
            <person name="Truco M.J."/>
            <person name="Xia R."/>
            <person name="Zhu S."/>
            <person name="Xu C."/>
            <person name="Xu H."/>
            <person name="Xu X."/>
            <person name="Cox K."/>
            <person name="Korf I."/>
            <person name="Meyers B.C."/>
            <person name="Michelmore R.W."/>
        </authorList>
    </citation>
    <scope>NUCLEOTIDE SEQUENCE [LARGE SCALE GENOMIC DNA]</scope>
    <source>
        <strain evidence="5">cv. Salinas</strain>
        <tissue evidence="4">Seedlings</tissue>
    </source>
</reference>
<feature type="domain" description="DNA helicase Pif1-like DEAD-box helicase" evidence="2">
    <location>
        <begin position="515"/>
        <end position="589"/>
    </location>
</feature>
<keyword evidence="1" id="KW-0347">Helicase</keyword>
<dbReference type="Pfam" id="PF05970">
    <property type="entry name" value="PIF1"/>
    <property type="match status" value="2"/>
</dbReference>
<sequence length="1057" mass="120652">MDAIGQHDIQNRPDIIAHIFKSKFMLSLTSLKRTELLEMGLPHCHTLLWVTSPYKIQKGADINKYITAELPDPILEPTLYRTVTTCMLHGPCGSLDIGVPCMVDDRCKKRFPKPFNPLTTFDENGYVHYKRRDGSYHVLQSGIRTDNGYVVPYNKCLCSRFDAHINVKYCCWNMMIKYLFKYISKGVDRVRFTLQTSEANTPTTSSTIRVAVNEIKSFLDGRYVCPHEAAWRILNFPIHERDPPVQVFVVHLEGMQPTIFKENSQLSSLIDTPGFGVTILTEWLHNNQRDGRGIDLTYNDYPSKYSWDTKDKRWIHRTTTTNTTIGRLSYVHPSTGELFYLRILLFHQKGCKSFYDIRTVRENTYSTFCDACEALGVTGDDKEWLTTFEEASSWATSFEIRSLFFHLLLYCEVGNPLLLWEAAKPKMGDDITHTFTSNSTDPNVVLRVDTLEQHILLEIQKTLIASTPSKSLADFGLPMPSPSLLSILKNRLLLEKTNYDTNLLISQNTSMVSQFNPDQLTIYERVVDAERNKRQLLLLVYGFGGTGKTFLWTTILSYFRSKGKIILVVAASGIASLLLPSGRTAHSRFLAELLKRTSMIIWDEAPMSDRRCFEFLEKSLKDVLEDDNHLFGGTSMLLGGDFRQTLHVQSKSRKSQIISLTLPNSYLWSHFMILKLHHNMRLSQPVNSNKDVNRISEFASWLLDIGNGNIGTPDKNDPECTNIIQIPDCFLIESRDKGLESLIYFVYGKDIISNPSPEELSVRAIICPKNETADHVNALILSKTNSQGVVYNSCDSIKSQTHDSLELDTLYPQYYLNNLHFSGIPSHTLNLKVNTPVMLMRNINQQECLCNGTRLIVTQLLPSVIEASIITGITIRKRVYIPRIKFVHNTSDLPFIFIRKQFPLKVYYVMTRNKSQGQSLKKVGLYLTNSVFTHGQLYVALSIATSPDSIKILLQQEDALPFNCTRNVVFKDLLARVNMQETNQGSIQNSLLVSRCYCIKDYTCTEPDKYQKVLDRPVHMNIGEASTIEEIPKRNALPLTWFCFSPRSHFQMIADKN</sequence>
<gene>
    <name evidence="4" type="ORF">LSAT_V11C500245250</name>
</gene>
<keyword evidence="1" id="KW-0067">ATP-binding</keyword>
<keyword evidence="1" id="KW-0547">Nucleotide-binding</keyword>
<dbReference type="GO" id="GO:0006281">
    <property type="term" value="P:DNA repair"/>
    <property type="evidence" value="ECO:0007669"/>
    <property type="project" value="UniProtKB-KW"/>
</dbReference>
<comment type="caution">
    <text evidence="4">The sequence shown here is derived from an EMBL/GenBank/DDBJ whole genome shotgun (WGS) entry which is preliminary data.</text>
</comment>
<keyword evidence="5" id="KW-1185">Reference proteome</keyword>
<dbReference type="Pfam" id="PF21530">
    <property type="entry name" value="Pif1_2B_dom"/>
    <property type="match status" value="1"/>
</dbReference>
<dbReference type="Proteomes" id="UP000235145">
    <property type="component" value="Unassembled WGS sequence"/>
</dbReference>
<dbReference type="InterPro" id="IPR049163">
    <property type="entry name" value="Pif1-like_2B_dom"/>
</dbReference>
<protein>
    <recommendedName>
        <fullName evidence="1">ATP-dependent DNA helicase</fullName>
        <ecNumber evidence="1">5.6.2.3</ecNumber>
    </recommendedName>
</protein>
<dbReference type="SUPFAM" id="SSF52540">
    <property type="entry name" value="P-loop containing nucleoside triphosphate hydrolases"/>
    <property type="match status" value="2"/>
</dbReference>